<evidence type="ECO:0000256" key="2">
    <source>
        <dbReference type="ARBA" id="ARBA00007441"/>
    </source>
</evidence>
<comment type="similarity">
    <text evidence="2 8">Belongs to the class-I pyridoxal-phosphate-dependent aminotransferase family.</text>
</comment>
<evidence type="ECO:0000256" key="3">
    <source>
        <dbReference type="ARBA" id="ARBA00011738"/>
    </source>
</evidence>
<dbReference type="OrthoDB" id="9763453at2"/>
<dbReference type="Pfam" id="PF00155">
    <property type="entry name" value="Aminotran_1_2"/>
    <property type="match status" value="1"/>
</dbReference>
<comment type="subunit">
    <text evidence="3">Homodimer.</text>
</comment>
<keyword evidence="11" id="KW-1185">Reference proteome</keyword>
<proteinExistence type="inferred from homology"/>
<dbReference type="Gene3D" id="3.40.640.10">
    <property type="entry name" value="Type I PLP-dependent aspartate aminotransferase-like (Major domain)"/>
    <property type="match status" value="1"/>
</dbReference>
<keyword evidence="5 8" id="KW-0808">Transferase</keyword>
<dbReference type="Gene3D" id="3.90.1150.10">
    <property type="entry name" value="Aspartate Aminotransferase, domain 1"/>
    <property type="match status" value="1"/>
</dbReference>
<dbReference type="PANTHER" id="PTHR46383">
    <property type="entry name" value="ASPARTATE AMINOTRANSFERASE"/>
    <property type="match status" value="1"/>
</dbReference>
<comment type="catalytic activity">
    <reaction evidence="7">
        <text>L-aspartate + 2-oxoglutarate = oxaloacetate + L-glutamate</text>
        <dbReference type="Rhea" id="RHEA:21824"/>
        <dbReference type="ChEBI" id="CHEBI:16452"/>
        <dbReference type="ChEBI" id="CHEBI:16810"/>
        <dbReference type="ChEBI" id="CHEBI:29985"/>
        <dbReference type="ChEBI" id="CHEBI:29991"/>
        <dbReference type="EC" id="2.6.1.1"/>
    </reaction>
</comment>
<sequence length="406" mass="43983">MQNVPNFRRAQRIQSLEISEIVQLSERAAYLRAEGQDIVALSTGEPDFPTPPHVVAAAHSAALAGKTKYPATLGTPELRDEIARQAGVSRARVIVSTGAKQVLANAMLATLDPGEEVIMPAPFWTSYSDIVLLASGTPVVLPCPVEDGFRLTAERLEAAITPRTRWLMLNSPCNPTGTNYSEADLRALAEVLRRYSQVQILIDEIYDQLSYVPFTSFATVAPDLSERTLIVNGVSKAYAMTGWRIGWGIGPAAMISAMGAVQGQSTSGASSVAQAAALAALSGPQEFLLERREVFRSRRDMVVARLNAMPGVTCSRPDGAFYVFPDIRRAMATNGFESCARFCEDLLEQVGLALVPGRAFGMPGHLRLSYAYSEAELLAGLDRLERFITHVRPAAQEDSQPNRATV</sequence>
<reference evidence="11" key="1">
    <citation type="submission" date="2016-10" db="EMBL/GenBank/DDBJ databases">
        <authorList>
            <person name="Varghese N."/>
            <person name="Submissions S."/>
        </authorList>
    </citation>
    <scope>NUCLEOTIDE SEQUENCE [LARGE SCALE GENOMIC DNA]</scope>
    <source>
        <strain evidence="11">DSM 26894</strain>
    </source>
</reference>
<dbReference type="GO" id="GO:0030170">
    <property type="term" value="F:pyridoxal phosphate binding"/>
    <property type="evidence" value="ECO:0007669"/>
    <property type="project" value="InterPro"/>
</dbReference>
<feature type="domain" description="Aminotransferase class I/classII large" evidence="9">
    <location>
        <begin position="37"/>
        <end position="384"/>
    </location>
</feature>
<dbReference type="FunFam" id="3.40.640.10:FF:000033">
    <property type="entry name" value="Aspartate aminotransferase"/>
    <property type="match status" value="1"/>
</dbReference>
<dbReference type="InterPro" id="IPR004838">
    <property type="entry name" value="NHTrfase_class1_PyrdxlP-BS"/>
</dbReference>
<dbReference type="CDD" id="cd00609">
    <property type="entry name" value="AAT_like"/>
    <property type="match status" value="1"/>
</dbReference>
<evidence type="ECO:0000256" key="8">
    <source>
        <dbReference type="RuleBase" id="RU000481"/>
    </source>
</evidence>
<evidence type="ECO:0000256" key="1">
    <source>
        <dbReference type="ARBA" id="ARBA00001933"/>
    </source>
</evidence>
<name>A0A1I6W5B3_9RHOB</name>
<accession>A0A1I6W5B3</accession>
<dbReference type="PANTHER" id="PTHR46383:SF1">
    <property type="entry name" value="ASPARTATE AMINOTRANSFERASE"/>
    <property type="match status" value="1"/>
</dbReference>
<dbReference type="InterPro" id="IPR015421">
    <property type="entry name" value="PyrdxlP-dep_Trfase_major"/>
</dbReference>
<dbReference type="PROSITE" id="PS00105">
    <property type="entry name" value="AA_TRANSFER_CLASS_1"/>
    <property type="match status" value="1"/>
</dbReference>
<gene>
    <name evidence="10" type="ORF">SAMN04488050_11534</name>
</gene>
<dbReference type="RefSeq" id="WP_092430299.1">
    <property type="nucleotide sequence ID" value="NZ_FNCL01000018.1"/>
</dbReference>
<evidence type="ECO:0000256" key="6">
    <source>
        <dbReference type="ARBA" id="ARBA00022898"/>
    </source>
</evidence>
<evidence type="ECO:0000256" key="7">
    <source>
        <dbReference type="ARBA" id="ARBA00049185"/>
    </source>
</evidence>
<dbReference type="STRING" id="311180.SAMN04488050_11534"/>
<dbReference type="EC" id="2.6.1.-" evidence="8"/>
<dbReference type="InterPro" id="IPR015422">
    <property type="entry name" value="PyrdxlP-dep_Trfase_small"/>
</dbReference>
<comment type="cofactor">
    <cofactor evidence="1 8">
        <name>pyridoxal 5'-phosphate</name>
        <dbReference type="ChEBI" id="CHEBI:597326"/>
    </cofactor>
</comment>
<keyword evidence="4 8" id="KW-0032">Aminotransferase</keyword>
<keyword evidence="6" id="KW-0663">Pyridoxal phosphate</keyword>
<protein>
    <recommendedName>
        <fullName evidence="8">Aminotransferase</fullName>
        <ecNumber evidence="8">2.6.1.-</ecNumber>
    </recommendedName>
</protein>
<dbReference type="InterPro" id="IPR015424">
    <property type="entry name" value="PyrdxlP-dep_Trfase"/>
</dbReference>
<dbReference type="SUPFAM" id="SSF53383">
    <property type="entry name" value="PLP-dependent transferases"/>
    <property type="match status" value="1"/>
</dbReference>
<evidence type="ECO:0000256" key="4">
    <source>
        <dbReference type="ARBA" id="ARBA00022576"/>
    </source>
</evidence>
<dbReference type="InterPro" id="IPR004839">
    <property type="entry name" value="Aminotransferase_I/II_large"/>
</dbReference>
<dbReference type="AlphaFoldDB" id="A0A1I6W5B3"/>
<evidence type="ECO:0000313" key="11">
    <source>
        <dbReference type="Proteomes" id="UP000199392"/>
    </source>
</evidence>
<evidence type="ECO:0000259" key="9">
    <source>
        <dbReference type="Pfam" id="PF00155"/>
    </source>
</evidence>
<dbReference type="GO" id="GO:0004069">
    <property type="term" value="F:L-aspartate:2-oxoglutarate aminotransferase activity"/>
    <property type="evidence" value="ECO:0007669"/>
    <property type="project" value="UniProtKB-EC"/>
</dbReference>
<dbReference type="EMBL" id="FOZW01000015">
    <property type="protein sequence ID" value="SFT21150.1"/>
    <property type="molecule type" value="Genomic_DNA"/>
</dbReference>
<dbReference type="Proteomes" id="UP000199392">
    <property type="component" value="Unassembled WGS sequence"/>
</dbReference>
<dbReference type="InterPro" id="IPR050596">
    <property type="entry name" value="AspAT/PAT-like"/>
</dbReference>
<evidence type="ECO:0000313" key="10">
    <source>
        <dbReference type="EMBL" id="SFT21150.1"/>
    </source>
</evidence>
<organism evidence="10 11">
    <name type="scientific">Alloyangia pacifica</name>
    <dbReference type="NCBI Taxonomy" id="311180"/>
    <lineage>
        <taxon>Bacteria</taxon>
        <taxon>Pseudomonadati</taxon>
        <taxon>Pseudomonadota</taxon>
        <taxon>Alphaproteobacteria</taxon>
        <taxon>Rhodobacterales</taxon>
        <taxon>Roseobacteraceae</taxon>
        <taxon>Alloyangia</taxon>
    </lineage>
</organism>
<dbReference type="GO" id="GO:0006520">
    <property type="term" value="P:amino acid metabolic process"/>
    <property type="evidence" value="ECO:0007669"/>
    <property type="project" value="InterPro"/>
</dbReference>
<evidence type="ECO:0000256" key="5">
    <source>
        <dbReference type="ARBA" id="ARBA00022679"/>
    </source>
</evidence>